<dbReference type="InterPro" id="IPR056782">
    <property type="entry name" value="HAD_PNKP"/>
</dbReference>
<name>A0A918TTS4_STRCJ</name>
<dbReference type="Gene3D" id="3.40.50.1000">
    <property type="entry name" value="HAD superfamily/HAD-like"/>
    <property type="match status" value="1"/>
</dbReference>
<evidence type="ECO:0000259" key="1">
    <source>
        <dbReference type="Pfam" id="PF25109"/>
    </source>
</evidence>
<comment type="caution">
    <text evidence="2">The sequence shown here is derived from an EMBL/GenBank/DDBJ whole genome shotgun (WGS) entry which is preliminary data.</text>
</comment>
<dbReference type="Proteomes" id="UP000646244">
    <property type="component" value="Unassembled WGS sequence"/>
</dbReference>
<dbReference type="InterPro" id="IPR027417">
    <property type="entry name" value="P-loop_NTPase"/>
</dbReference>
<dbReference type="GO" id="GO:0046404">
    <property type="term" value="F:ATP-dependent polydeoxyribonucleotide 5'-hydroxyl-kinase activity"/>
    <property type="evidence" value="ECO:0007669"/>
    <property type="project" value="TreeGrafter"/>
</dbReference>
<protein>
    <recommendedName>
        <fullName evidence="1">Polynucleotide kinase PNKP phosphatase domain-containing protein</fullName>
    </recommendedName>
</protein>
<dbReference type="InterPro" id="IPR023214">
    <property type="entry name" value="HAD_sf"/>
</dbReference>
<dbReference type="PANTHER" id="PTHR12083:SF9">
    <property type="entry name" value="BIFUNCTIONAL POLYNUCLEOTIDE PHOSPHATASE_KINASE"/>
    <property type="match status" value="1"/>
</dbReference>
<gene>
    <name evidence="2" type="ORF">GCM10010507_40760</name>
</gene>
<dbReference type="EMBL" id="BMVB01000014">
    <property type="protein sequence ID" value="GHC59716.1"/>
    <property type="molecule type" value="Genomic_DNA"/>
</dbReference>
<evidence type="ECO:0000313" key="2">
    <source>
        <dbReference type="EMBL" id="GHC59716.1"/>
    </source>
</evidence>
<dbReference type="SUPFAM" id="SSF56784">
    <property type="entry name" value="HAD-like"/>
    <property type="match status" value="1"/>
</dbReference>
<sequence length="353" mass="39684">MREESVREETSVPVEPDPGDARPELVVLVGLQASGKSTFYARHFAGTHALVSKDLFRRARHRQRRQMRLVEEALAEGVPTVVDNTNPSPHEWAPLITAGRAHGARVVAYWFPPDVKNALARNAARQGPERVPDVGVYATLKRLRRPRPADGFDAVYEVRFDGRGGFLVAPAEDPGPACDATWGLDMPEWPTADEEPRPLAVFDLDGTLADVRHRLHHLRSRPRDWDGFFAAARRDPLLAEGVALVMAGAQRCEVAYLTGRPEHCRQDTLDWLARHALPEGRLLMRDPGDRRPARVVKPELLRRLADDRVVAVVVDDDHQVCDAYEAEGFRVLRATWMARQPLLERVQEDEGRT</sequence>
<dbReference type="GO" id="GO:0003690">
    <property type="term" value="F:double-stranded DNA binding"/>
    <property type="evidence" value="ECO:0007669"/>
    <property type="project" value="TreeGrafter"/>
</dbReference>
<dbReference type="Pfam" id="PF13671">
    <property type="entry name" value="AAA_33"/>
    <property type="match status" value="1"/>
</dbReference>
<evidence type="ECO:0000313" key="3">
    <source>
        <dbReference type="Proteomes" id="UP000646244"/>
    </source>
</evidence>
<organism evidence="2 3">
    <name type="scientific">Streptomyces cinnamoneus</name>
    <name type="common">Streptoverticillium cinnamoneum</name>
    <dbReference type="NCBI Taxonomy" id="53446"/>
    <lineage>
        <taxon>Bacteria</taxon>
        <taxon>Bacillati</taxon>
        <taxon>Actinomycetota</taxon>
        <taxon>Actinomycetes</taxon>
        <taxon>Kitasatosporales</taxon>
        <taxon>Streptomycetaceae</taxon>
        <taxon>Streptomyces</taxon>
        <taxon>Streptomyces cinnamoneus group</taxon>
    </lineage>
</organism>
<dbReference type="Gene3D" id="3.40.50.300">
    <property type="entry name" value="P-loop containing nucleotide triphosphate hydrolases"/>
    <property type="match status" value="1"/>
</dbReference>
<feature type="domain" description="Polynucleotide kinase PNKP phosphatase" evidence="1">
    <location>
        <begin position="201"/>
        <end position="332"/>
    </location>
</feature>
<reference evidence="2" key="2">
    <citation type="submission" date="2020-09" db="EMBL/GenBank/DDBJ databases">
        <authorList>
            <person name="Sun Q."/>
            <person name="Ohkuma M."/>
        </authorList>
    </citation>
    <scope>NUCLEOTIDE SEQUENCE</scope>
    <source>
        <strain evidence="2">JCM 4633</strain>
    </source>
</reference>
<accession>A0A918TTS4</accession>
<dbReference type="PANTHER" id="PTHR12083">
    <property type="entry name" value="BIFUNCTIONAL POLYNUCLEOTIDE PHOSPHATASE/KINASE"/>
    <property type="match status" value="1"/>
</dbReference>
<dbReference type="SUPFAM" id="SSF52540">
    <property type="entry name" value="P-loop containing nucleoside triphosphate hydrolases"/>
    <property type="match status" value="1"/>
</dbReference>
<dbReference type="Pfam" id="PF25109">
    <property type="entry name" value="HAD_PNKP"/>
    <property type="match status" value="1"/>
</dbReference>
<proteinExistence type="predicted"/>
<reference evidence="2" key="1">
    <citation type="journal article" date="2014" name="Int. J. Syst. Evol. Microbiol.">
        <title>Complete genome sequence of Corynebacterium casei LMG S-19264T (=DSM 44701T), isolated from a smear-ripened cheese.</title>
        <authorList>
            <consortium name="US DOE Joint Genome Institute (JGI-PGF)"/>
            <person name="Walter F."/>
            <person name="Albersmeier A."/>
            <person name="Kalinowski J."/>
            <person name="Ruckert C."/>
        </authorList>
    </citation>
    <scope>NUCLEOTIDE SEQUENCE</scope>
    <source>
        <strain evidence="2">JCM 4633</strain>
    </source>
</reference>
<dbReference type="GO" id="GO:0046403">
    <property type="term" value="F:polynucleotide 3'-phosphatase activity"/>
    <property type="evidence" value="ECO:0007669"/>
    <property type="project" value="TreeGrafter"/>
</dbReference>
<dbReference type="InterPro" id="IPR036412">
    <property type="entry name" value="HAD-like_sf"/>
</dbReference>
<dbReference type="AlphaFoldDB" id="A0A918TTS4"/>
<dbReference type="GO" id="GO:0006281">
    <property type="term" value="P:DNA repair"/>
    <property type="evidence" value="ECO:0007669"/>
    <property type="project" value="TreeGrafter"/>
</dbReference>